<dbReference type="OrthoDB" id="14083at2"/>
<reference evidence="4" key="1">
    <citation type="submission" date="2016-10" db="EMBL/GenBank/DDBJ databases">
        <authorList>
            <person name="Wegmann U."/>
        </authorList>
    </citation>
    <scope>NUCLEOTIDE SEQUENCE [LARGE SCALE GENOMIC DNA]</scope>
</reference>
<feature type="domain" description="HD" evidence="2">
    <location>
        <begin position="272"/>
        <end position="360"/>
    </location>
</feature>
<dbReference type="SUPFAM" id="SSF81891">
    <property type="entry name" value="Poly A polymerase C-terminal region-like"/>
    <property type="match status" value="1"/>
</dbReference>
<dbReference type="InterPro" id="IPR006674">
    <property type="entry name" value="HD_domain"/>
</dbReference>
<dbReference type="KEGG" id="dpg:DESPIGER_2162"/>
<keyword evidence="3" id="KW-0808">Transferase</keyword>
<proteinExistence type="predicted"/>
<keyword evidence="3" id="KW-0548">Nucleotidyltransferase</keyword>
<accession>A0A1K1LH12</accession>
<gene>
    <name evidence="3" type="ORF">DESPIGER_2162</name>
</gene>
<evidence type="ECO:0000259" key="2">
    <source>
        <dbReference type="Pfam" id="PF01966"/>
    </source>
</evidence>
<keyword evidence="4" id="KW-1185">Reference proteome</keyword>
<dbReference type="AlphaFoldDB" id="A0A1K1LH12"/>
<organism evidence="3 4">
    <name type="scientific">Desulfovibrio piger</name>
    <dbReference type="NCBI Taxonomy" id="901"/>
    <lineage>
        <taxon>Bacteria</taxon>
        <taxon>Pseudomonadati</taxon>
        <taxon>Thermodesulfobacteriota</taxon>
        <taxon>Desulfovibrionia</taxon>
        <taxon>Desulfovibrionales</taxon>
        <taxon>Desulfovibrionaceae</taxon>
        <taxon>Desulfovibrio</taxon>
    </lineage>
</organism>
<dbReference type="EC" id="2.7.7.72" evidence="3"/>
<dbReference type="GO" id="GO:0000166">
    <property type="term" value="F:nucleotide binding"/>
    <property type="evidence" value="ECO:0007669"/>
    <property type="project" value="UniProtKB-KW"/>
</dbReference>
<dbReference type="Pfam" id="PF01966">
    <property type="entry name" value="HD"/>
    <property type="match status" value="1"/>
</dbReference>
<dbReference type="Proteomes" id="UP000186323">
    <property type="component" value="Chromosome I"/>
</dbReference>
<dbReference type="EMBL" id="LT630450">
    <property type="protein sequence ID" value="SFV73984.1"/>
    <property type="molecule type" value="Genomic_DNA"/>
</dbReference>
<name>A0A1K1LH12_9BACT</name>
<dbReference type="RefSeq" id="WP_072336437.1">
    <property type="nucleotide sequence ID" value="NZ_CALJDE010000074.1"/>
</dbReference>
<dbReference type="GO" id="GO:0004810">
    <property type="term" value="F:CCA tRNA nucleotidyltransferase activity"/>
    <property type="evidence" value="ECO:0007669"/>
    <property type="project" value="UniProtKB-EC"/>
</dbReference>
<dbReference type="InterPro" id="IPR050124">
    <property type="entry name" value="tRNA_CCA-adding_enzyme"/>
</dbReference>
<protein>
    <submittedName>
        <fullName evidence="3">tRNA nucleotidyltransferase</fullName>
        <ecNumber evidence="3">2.7.7.72</ecNumber>
    </submittedName>
</protein>
<keyword evidence="1" id="KW-0547">Nucleotide-binding</keyword>
<evidence type="ECO:0000256" key="1">
    <source>
        <dbReference type="ARBA" id="ARBA00022741"/>
    </source>
</evidence>
<sequence length="444" mass="51061">MEKALKDAITICKTLLRNGYDAHVINAPVQEHLLKHSKQLAVDIACEPDLETLLKLFPEARVEPDQRAIAQMEKDGVLFRFYALEVEDASHPELSLLRITPTMASMMDPQERLQLRMTGFGSPAPTGDVYDGFMDVKGGLIQLTGLPDETLRHNYLLAIRALRFAANFDIPIEPNTWLAIVRSSTRVLDYVPAADIMDEWRKVAAESMYRFVKLMFDAHILQGLIPEVAALACIRQRRNDDEDTEETVFDHTLECMRHYPEEGFHYDWLGTMAMLFHDVGKLFTGEYFDGQWTFYQHHRVGAKVTRKILRRLHFSPEDIDLLCHLVRYHMRFHFMLTDRGIRRFKALDEYPRLIAMSRADIQARDGSYTYFNHNMKYLERAETPEQMLEPLLNGNEIMSETRLAPGPLVGVIRDALLQAQIAGEVTDRASALHFVCEYARKSVG</sequence>
<dbReference type="PANTHER" id="PTHR47545">
    <property type="entry name" value="MULTIFUNCTIONAL CCA PROTEIN"/>
    <property type="match status" value="1"/>
</dbReference>
<evidence type="ECO:0000313" key="3">
    <source>
        <dbReference type="EMBL" id="SFV73984.1"/>
    </source>
</evidence>
<evidence type="ECO:0000313" key="4">
    <source>
        <dbReference type="Proteomes" id="UP000186323"/>
    </source>
</evidence>
<dbReference type="Gene3D" id="1.10.3090.10">
    <property type="entry name" value="cca-adding enzyme, domain 2"/>
    <property type="match status" value="1"/>
</dbReference>
<dbReference type="PANTHER" id="PTHR47545:SF1">
    <property type="entry name" value="MULTIFUNCTIONAL CCA PROTEIN"/>
    <property type="match status" value="1"/>
</dbReference>